<feature type="domain" description="CCHC-type" evidence="3">
    <location>
        <begin position="270"/>
        <end position="283"/>
    </location>
</feature>
<keyword evidence="1" id="KW-0862">Zinc</keyword>
<reference evidence="5" key="1">
    <citation type="submission" date="2025-08" db="UniProtKB">
        <authorList>
            <consortium name="RefSeq"/>
        </authorList>
    </citation>
    <scope>IDENTIFICATION</scope>
    <source>
        <tissue evidence="5">Whole organism</tissue>
    </source>
</reference>
<dbReference type="KEGG" id="hazt:125179237"/>
<sequence>MLARLDNRKAPPLEKFDEDSGQQLRVYLRRFEAFCADNFRGSKDLWIGQLEQKLDGTTLEAFTSLRDVDDSYDDVKRKLCEWFDDMKYLRKEKDRQNFTKARYRKGEAMHMFSNRLERLYRLAFPRRKVNHSKTLKDKFVTCVPSDFKKVLRTLSMSHTLKGEILTWQLVKKCARHYDVENSKAEANFDSEPDMVVNISQTKKRCDASTQVANESLSRNQLAPIRQASQYAPSQRLRHDPIRRGRNTWYGDARRSESGSTRAQTRKSAVCHHCGRPGHLRRDCWMLSGRCFKCGSSEHFLRQCPEYRPQGANRMPERKEPSEPRGRRPENDAVRHPVLSTSNLIPIRQPLNPNALAQRR</sequence>
<dbReference type="GO" id="GO:0008270">
    <property type="term" value="F:zinc ion binding"/>
    <property type="evidence" value="ECO:0007669"/>
    <property type="project" value="UniProtKB-KW"/>
</dbReference>
<protein>
    <submittedName>
        <fullName evidence="5">Uncharacterized protein LOC125179237</fullName>
    </submittedName>
</protein>
<dbReference type="AlphaFoldDB" id="A0A979FX20"/>
<dbReference type="PANTHER" id="PTHR23002">
    <property type="entry name" value="ZINC FINGER CCHC DOMAIN CONTAINING PROTEIN"/>
    <property type="match status" value="1"/>
</dbReference>
<dbReference type="Gene3D" id="4.10.60.10">
    <property type="entry name" value="Zinc finger, CCHC-type"/>
    <property type="match status" value="1"/>
</dbReference>
<evidence type="ECO:0000259" key="3">
    <source>
        <dbReference type="PROSITE" id="PS50158"/>
    </source>
</evidence>
<dbReference type="SMART" id="SM00343">
    <property type="entry name" value="ZnF_C2HC"/>
    <property type="match status" value="2"/>
</dbReference>
<feature type="compositionally biased region" description="Basic and acidic residues" evidence="2">
    <location>
        <begin position="314"/>
        <end position="334"/>
    </location>
</feature>
<keyword evidence="4" id="KW-1185">Reference proteome</keyword>
<organism evidence="4 5">
    <name type="scientific">Hyalella azteca</name>
    <name type="common">Amphipod</name>
    <dbReference type="NCBI Taxonomy" id="294128"/>
    <lineage>
        <taxon>Eukaryota</taxon>
        <taxon>Metazoa</taxon>
        <taxon>Ecdysozoa</taxon>
        <taxon>Arthropoda</taxon>
        <taxon>Crustacea</taxon>
        <taxon>Multicrustacea</taxon>
        <taxon>Malacostraca</taxon>
        <taxon>Eumalacostraca</taxon>
        <taxon>Peracarida</taxon>
        <taxon>Amphipoda</taxon>
        <taxon>Senticaudata</taxon>
        <taxon>Talitrida</taxon>
        <taxon>Talitroidea</taxon>
        <taxon>Hyalellidae</taxon>
        <taxon>Hyalella</taxon>
    </lineage>
</organism>
<dbReference type="SUPFAM" id="SSF57756">
    <property type="entry name" value="Retrovirus zinc finger-like domains"/>
    <property type="match status" value="1"/>
</dbReference>
<dbReference type="OMA" id="KSAVCHH"/>
<dbReference type="GeneID" id="125179237"/>
<dbReference type="OrthoDB" id="7763684at2759"/>
<dbReference type="GO" id="GO:0003676">
    <property type="term" value="F:nucleic acid binding"/>
    <property type="evidence" value="ECO:0007669"/>
    <property type="project" value="InterPro"/>
</dbReference>
<keyword evidence="1" id="KW-0863">Zinc-finger</keyword>
<evidence type="ECO:0000313" key="4">
    <source>
        <dbReference type="Proteomes" id="UP000694843"/>
    </source>
</evidence>
<keyword evidence="1" id="KW-0479">Metal-binding</keyword>
<dbReference type="RefSeq" id="XP_047740655.1">
    <property type="nucleotide sequence ID" value="XM_047884699.1"/>
</dbReference>
<proteinExistence type="predicted"/>
<dbReference type="Proteomes" id="UP000694843">
    <property type="component" value="Unplaced"/>
</dbReference>
<evidence type="ECO:0000256" key="1">
    <source>
        <dbReference type="PROSITE-ProRule" id="PRU00047"/>
    </source>
</evidence>
<name>A0A979FX20_HYAAZ</name>
<feature type="domain" description="CCHC-type" evidence="3">
    <location>
        <begin position="289"/>
        <end position="305"/>
    </location>
</feature>
<dbReference type="InterPro" id="IPR036875">
    <property type="entry name" value="Znf_CCHC_sf"/>
</dbReference>
<dbReference type="InterPro" id="IPR051714">
    <property type="entry name" value="Znf_CCHC_NABP"/>
</dbReference>
<evidence type="ECO:0000256" key="2">
    <source>
        <dbReference type="SAM" id="MobiDB-lite"/>
    </source>
</evidence>
<evidence type="ECO:0000313" key="5">
    <source>
        <dbReference type="RefSeq" id="XP_047740655.1"/>
    </source>
</evidence>
<dbReference type="PROSITE" id="PS50158">
    <property type="entry name" value="ZF_CCHC"/>
    <property type="match status" value="2"/>
</dbReference>
<feature type="region of interest" description="Disordered" evidence="2">
    <location>
        <begin position="229"/>
        <end position="265"/>
    </location>
</feature>
<dbReference type="InterPro" id="IPR001878">
    <property type="entry name" value="Znf_CCHC"/>
</dbReference>
<accession>A0A979FX20</accession>
<gene>
    <name evidence="5" type="primary">LOC125179237</name>
</gene>
<dbReference type="Pfam" id="PF00098">
    <property type="entry name" value="zf-CCHC"/>
    <property type="match status" value="2"/>
</dbReference>
<feature type="region of interest" description="Disordered" evidence="2">
    <location>
        <begin position="307"/>
        <end position="359"/>
    </location>
</feature>